<proteinExistence type="predicted"/>
<evidence type="ECO:0000259" key="2">
    <source>
        <dbReference type="PROSITE" id="PS51819"/>
    </source>
</evidence>
<dbReference type="InterPro" id="IPR037523">
    <property type="entry name" value="VOC_core"/>
</dbReference>
<protein>
    <recommendedName>
        <fullName evidence="2">VOC domain-containing protein</fullName>
    </recommendedName>
</protein>
<dbReference type="InterPro" id="IPR029068">
    <property type="entry name" value="Glyas_Bleomycin-R_OHBP_Dase"/>
</dbReference>
<gene>
    <name evidence="3" type="ORF">GCM10010961_18360</name>
</gene>
<dbReference type="PANTHER" id="PTHR43048">
    <property type="entry name" value="METHYLMALONYL-COA EPIMERASE"/>
    <property type="match status" value="1"/>
</dbReference>
<keyword evidence="4" id="KW-1185">Reference proteome</keyword>
<dbReference type="InterPro" id="IPR051785">
    <property type="entry name" value="MMCE/EMCE_epimerase"/>
</dbReference>
<dbReference type="RefSeq" id="WP_028093300.1">
    <property type="nucleotide sequence ID" value="NZ_BNAP01000005.1"/>
</dbReference>
<dbReference type="AlphaFoldDB" id="A0A8J3MCD6"/>
<reference evidence="3" key="1">
    <citation type="journal article" date="2014" name="Int. J. Syst. Evol. Microbiol.">
        <title>Complete genome sequence of Corynebacterium casei LMG S-19264T (=DSM 44701T), isolated from a smear-ripened cheese.</title>
        <authorList>
            <consortium name="US DOE Joint Genome Institute (JGI-PGF)"/>
            <person name="Walter F."/>
            <person name="Albersmeier A."/>
            <person name="Kalinowski J."/>
            <person name="Ruckert C."/>
        </authorList>
    </citation>
    <scope>NUCLEOTIDE SEQUENCE</scope>
    <source>
        <strain evidence="3">CGMCC 1.7081</strain>
    </source>
</reference>
<name>A0A8J3MCD6_9RHOB</name>
<dbReference type="Gene3D" id="3.10.180.10">
    <property type="entry name" value="2,3-Dihydroxybiphenyl 1,2-Dioxygenase, domain 1"/>
    <property type="match status" value="1"/>
</dbReference>
<dbReference type="CDD" id="cd06587">
    <property type="entry name" value="VOC"/>
    <property type="match status" value="1"/>
</dbReference>
<dbReference type="GO" id="GO:0046872">
    <property type="term" value="F:metal ion binding"/>
    <property type="evidence" value="ECO:0007669"/>
    <property type="project" value="UniProtKB-KW"/>
</dbReference>
<dbReference type="InterPro" id="IPR004360">
    <property type="entry name" value="Glyas_Fos-R_dOase_dom"/>
</dbReference>
<keyword evidence="1" id="KW-0479">Metal-binding</keyword>
<dbReference type="GO" id="GO:0004493">
    <property type="term" value="F:methylmalonyl-CoA epimerase activity"/>
    <property type="evidence" value="ECO:0007669"/>
    <property type="project" value="TreeGrafter"/>
</dbReference>
<organism evidence="3 4">
    <name type="scientific">Pseudodonghicola xiamenensis</name>
    <dbReference type="NCBI Taxonomy" id="337702"/>
    <lineage>
        <taxon>Bacteria</taxon>
        <taxon>Pseudomonadati</taxon>
        <taxon>Pseudomonadota</taxon>
        <taxon>Alphaproteobacteria</taxon>
        <taxon>Rhodobacterales</taxon>
        <taxon>Paracoccaceae</taxon>
        <taxon>Pseudodonghicola</taxon>
    </lineage>
</organism>
<dbReference type="Pfam" id="PF00903">
    <property type="entry name" value="Glyoxalase"/>
    <property type="match status" value="1"/>
</dbReference>
<reference evidence="3" key="2">
    <citation type="submission" date="2020-09" db="EMBL/GenBank/DDBJ databases">
        <authorList>
            <person name="Sun Q."/>
            <person name="Zhou Y."/>
        </authorList>
    </citation>
    <scope>NUCLEOTIDE SEQUENCE</scope>
    <source>
        <strain evidence="3">CGMCC 1.7081</strain>
    </source>
</reference>
<comment type="caution">
    <text evidence="3">The sequence shown here is derived from an EMBL/GenBank/DDBJ whole genome shotgun (WGS) entry which is preliminary data.</text>
</comment>
<dbReference type="PROSITE" id="PS51819">
    <property type="entry name" value="VOC"/>
    <property type="match status" value="1"/>
</dbReference>
<evidence type="ECO:0000313" key="4">
    <source>
        <dbReference type="Proteomes" id="UP000611500"/>
    </source>
</evidence>
<sequence length="127" mass="13972">MTSELEHGNLTVTDPDATAAWLTQVFEWQVRWSGPALGGGYTVHVGNGSDYLALYRPAEPLRSGNDSYTQLGGLNHIGIRVDDLDATEARVRTAGFAPHSHADYEPGKRFYFHDADGVEFEVVAYDD</sequence>
<dbReference type="PANTHER" id="PTHR43048:SF3">
    <property type="entry name" value="METHYLMALONYL-COA EPIMERASE, MITOCHONDRIAL"/>
    <property type="match status" value="1"/>
</dbReference>
<accession>A0A8J3MCD6</accession>
<dbReference type="SUPFAM" id="SSF54593">
    <property type="entry name" value="Glyoxalase/Bleomycin resistance protein/Dihydroxybiphenyl dioxygenase"/>
    <property type="match status" value="1"/>
</dbReference>
<feature type="domain" description="VOC" evidence="2">
    <location>
        <begin position="4"/>
        <end position="125"/>
    </location>
</feature>
<dbReference type="GO" id="GO:0046491">
    <property type="term" value="P:L-methylmalonyl-CoA metabolic process"/>
    <property type="evidence" value="ECO:0007669"/>
    <property type="project" value="TreeGrafter"/>
</dbReference>
<dbReference type="Proteomes" id="UP000611500">
    <property type="component" value="Unassembled WGS sequence"/>
</dbReference>
<evidence type="ECO:0000313" key="3">
    <source>
        <dbReference type="EMBL" id="GHG88934.1"/>
    </source>
</evidence>
<evidence type="ECO:0000256" key="1">
    <source>
        <dbReference type="ARBA" id="ARBA00022723"/>
    </source>
</evidence>
<dbReference type="EMBL" id="BNAP01000005">
    <property type="protein sequence ID" value="GHG88934.1"/>
    <property type="molecule type" value="Genomic_DNA"/>
</dbReference>